<dbReference type="EMBL" id="JALJZS010000001">
    <property type="protein sequence ID" value="MCP1997877.1"/>
    <property type="molecule type" value="Genomic_DNA"/>
</dbReference>
<sequence>MSNVTPINSVISNGARDDKGRWLRGPGRPIGSKNKISSELAKQIRALGPRAIAELAIAIDEKQAWAIQLVIKMVVPARLIELHGSEPADIRDAFENAEIGADELRTISAGLEKLASIETVEELRARLTELEAMIAAQK</sequence>
<proteinExistence type="predicted"/>
<keyword evidence="2" id="KW-1185">Reference proteome</keyword>
<organism evidence="1 2">
    <name type="scientific">Nitrobacter winogradskyi</name>
    <name type="common">Nitrobacter agilis</name>
    <dbReference type="NCBI Taxonomy" id="913"/>
    <lineage>
        <taxon>Bacteria</taxon>
        <taxon>Pseudomonadati</taxon>
        <taxon>Pseudomonadota</taxon>
        <taxon>Alphaproteobacteria</taxon>
        <taxon>Hyphomicrobiales</taxon>
        <taxon>Nitrobacteraceae</taxon>
        <taxon>Nitrobacter</taxon>
    </lineage>
</organism>
<evidence type="ECO:0000313" key="1">
    <source>
        <dbReference type="EMBL" id="MCP1997877.1"/>
    </source>
</evidence>
<gene>
    <name evidence="1" type="ORF">J2S34_000299</name>
</gene>
<comment type="caution">
    <text evidence="1">The sequence shown here is derived from an EMBL/GenBank/DDBJ whole genome shotgun (WGS) entry which is preliminary data.</text>
</comment>
<accession>A0ACC6AF91</accession>
<dbReference type="Proteomes" id="UP001205486">
    <property type="component" value="Unassembled WGS sequence"/>
</dbReference>
<reference evidence="1" key="1">
    <citation type="submission" date="2022-03" db="EMBL/GenBank/DDBJ databases">
        <title>Interactions between chemoautotrophic and heterotrophic bacteria.</title>
        <authorList>
            <person name="Santoro A."/>
        </authorList>
    </citation>
    <scope>NUCLEOTIDE SEQUENCE</scope>
    <source>
        <strain evidence="1">Nb-106</strain>
    </source>
</reference>
<name>A0ACC6AF91_NITWI</name>
<protein>
    <submittedName>
        <fullName evidence="1">Uncharacterized protein</fullName>
    </submittedName>
</protein>
<evidence type="ECO:0000313" key="2">
    <source>
        <dbReference type="Proteomes" id="UP001205486"/>
    </source>
</evidence>